<feature type="coiled-coil region" evidence="1">
    <location>
        <begin position="43"/>
        <end position="70"/>
    </location>
</feature>
<name>A0A8B8D6K0_CRAVI</name>
<evidence type="ECO:0000256" key="1">
    <source>
        <dbReference type="SAM" id="Coils"/>
    </source>
</evidence>
<evidence type="ECO:0000256" key="2">
    <source>
        <dbReference type="SAM" id="MobiDB-lite"/>
    </source>
</evidence>
<reference evidence="4" key="1">
    <citation type="submission" date="2025-08" db="UniProtKB">
        <authorList>
            <consortium name="RefSeq"/>
        </authorList>
    </citation>
    <scope>IDENTIFICATION</scope>
    <source>
        <tissue evidence="4">Whole sample</tissue>
    </source>
</reference>
<sequence length="370" mass="41389">MGKELQDALHQFDSRKPSSEDLRQIIDIIKRLVPESENSSFTEQDLQEKIEVEKKEVKKAKERLQGLTDSSRDGGPVKVGETEDELWKQFELHRSSAMDEIIDQKSPEGSLTQEQSDGLRGIADSALEVCCQQYEEQQTKLCAALMLDTKKLCQKLSSDASNINSKVRTKNSKDEWIINFDKTKDIRIKGSGCEKFMKSSLEVCWKLQNRYKDVKFYWDIKEKPELFKQCAGSPQEPGKVGRVYIPAVCEDKESLIRKGKYSFEPSNPDSNTREGNDTSGNNTYENADDTRATSVEGKATSSGVGSAGKNEPSQRYPPRGRVVGSDPLISLPHTEENGGTTNKGNPRPHKDKPSAGSGTVDSRKNQNLDF</sequence>
<evidence type="ECO:0000313" key="4">
    <source>
        <dbReference type="RefSeq" id="XP_022323757.1"/>
    </source>
</evidence>
<gene>
    <name evidence="4" type="primary">LOC111124835</name>
</gene>
<dbReference type="GeneID" id="111124835"/>
<organism evidence="3 4">
    <name type="scientific">Crassostrea virginica</name>
    <name type="common">Eastern oyster</name>
    <dbReference type="NCBI Taxonomy" id="6565"/>
    <lineage>
        <taxon>Eukaryota</taxon>
        <taxon>Metazoa</taxon>
        <taxon>Spiralia</taxon>
        <taxon>Lophotrochozoa</taxon>
        <taxon>Mollusca</taxon>
        <taxon>Bivalvia</taxon>
        <taxon>Autobranchia</taxon>
        <taxon>Pteriomorphia</taxon>
        <taxon>Ostreida</taxon>
        <taxon>Ostreoidea</taxon>
        <taxon>Ostreidae</taxon>
        <taxon>Crassostrea</taxon>
    </lineage>
</organism>
<dbReference type="OrthoDB" id="6207478at2759"/>
<dbReference type="Proteomes" id="UP000694844">
    <property type="component" value="Chromosome 3"/>
</dbReference>
<keyword evidence="1" id="KW-0175">Coiled coil</keyword>
<evidence type="ECO:0000313" key="3">
    <source>
        <dbReference type="Proteomes" id="UP000694844"/>
    </source>
</evidence>
<proteinExistence type="predicted"/>
<feature type="region of interest" description="Disordered" evidence="2">
    <location>
        <begin position="259"/>
        <end position="370"/>
    </location>
</feature>
<keyword evidence="3" id="KW-1185">Reference proteome</keyword>
<dbReference type="RefSeq" id="XP_022323757.1">
    <property type="nucleotide sequence ID" value="XM_022468049.1"/>
</dbReference>
<dbReference type="AlphaFoldDB" id="A0A8B8D6K0"/>
<feature type="compositionally biased region" description="Basic and acidic residues" evidence="2">
    <location>
        <begin position="361"/>
        <end position="370"/>
    </location>
</feature>
<accession>A0A8B8D6K0</accession>
<protein>
    <submittedName>
        <fullName evidence="4">Uncharacterized protein LOC111124835 isoform X2</fullName>
    </submittedName>
</protein>